<evidence type="ECO:0000313" key="2">
    <source>
        <dbReference type="EMBL" id="TQR15406.1"/>
    </source>
</evidence>
<name>A0A544TDB1_9BACI</name>
<dbReference type="EMBL" id="VDGI01000053">
    <property type="protein sequence ID" value="TQR15406.1"/>
    <property type="molecule type" value="Genomic_DNA"/>
</dbReference>
<evidence type="ECO:0000313" key="3">
    <source>
        <dbReference type="Proteomes" id="UP000316626"/>
    </source>
</evidence>
<keyword evidence="3" id="KW-1185">Reference proteome</keyword>
<dbReference type="AlphaFoldDB" id="A0A544TDB1"/>
<dbReference type="Proteomes" id="UP000316626">
    <property type="component" value="Unassembled WGS sequence"/>
</dbReference>
<protein>
    <recommendedName>
        <fullName evidence="1">STAND NTPase 4 small alpha/beta domain-containing protein</fullName>
    </recommendedName>
</protein>
<feature type="domain" description="STAND NTPase 4 small alpha/beta" evidence="1">
    <location>
        <begin position="9"/>
        <end position="57"/>
    </location>
</feature>
<evidence type="ECO:0000259" key="1">
    <source>
        <dbReference type="Pfam" id="PF24406"/>
    </source>
</evidence>
<accession>A0A544TDB1</accession>
<proteinExistence type="predicted"/>
<gene>
    <name evidence="2" type="ORF">FG384_19370</name>
</gene>
<reference evidence="2 3" key="1">
    <citation type="submission" date="2019-06" db="EMBL/GenBank/DDBJ databases">
        <title>Psychrobacillus vulpis sp. nov., a new species isolated from feces of a red fox that inhabits in The Tablas de Daimiel Natural Park, Albacete, Spain.</title>
        <authorList>
            <person name="Rodriguez M."/>
            <person name="Reina J.C."/>
            <person name="Bejar V."/>
            <person name="Llamas I."/>
        </authorList>
    </citation>
    <scope>NUCLEOTIDE SEQUENCE [LARGE SCALE GENOMIC DNA]</scope>
    <source>
        <strain evidence="2 3">Z8</strain>
    </source>
</reference>
<dbReference type="InterPro" id="IPR057123">
    <property type="entry name" value="STAND_NTPase4_dom"/>
</dbReference>
<dbReference type="RefSeq" id="WP_142644327.1">
    <property type="nucleotide sequence ID" value="NZ_VDGI01000053.1"/>
</dbReference>
<organism evidence="2 3">
    <name type="scientific">Psychrobacillus vulpis</name>
    <dbReference type="NCBI Taxonomy" id="2325572"/>
    <lineage>
        <taxon>Bacteria</taxon>
        <taxon>Bacillati</taxon>
        <taxon>Bacillota</taxon>
        <taxon>Bacilli</taxon>
        <taxon>Bacillales</taxon>
        <taxon>Bacillaceae</taxon>
        <taxon>Psychrobacillus</taxon>
    </lineage>
</organism>
<dbReference type="Pfam" id="PF24406">
    <property type="entry name" value="nSTAND_NTPase4"/>
    <property type="match status" value="1"/>
</dbReference>
<sequence length="402" mass="47371">MTMNSWSTFHSNYKSEYDLNEDQLNFNEIKKKLLDAKIIKINGQSLQFYYPYVYFYFTAQYLAKKIHKEDVQLEIKFLCYNLQLSENADIIMFLTHLSKDPLVSELVVKASEEIFNDLEPIKLEGDISIINDLIKEIPQLVLEDINVKEHRNLRNEERDKIERESKYSQREMAASTLEDEEEEIEVDISLKEAIEVIDQVNKGFKMIEIISQILKNFYGSLTSNEKVELCEVLFELGLRINHRMVLELKQDPEGLIQYITTIIESNDIESNREKTERMVRNLLYSMAGFITLHTLTKVANSVGTPDLDNTFNKIKKIHPYTSIRLIDTSIKLEHYDHYPYEEITNLYKDVRQNKIAVDILRQMVKKYLYMFQTNYQTRQKISKSVGIILSPQFLVKLNDNKK</sequence>
<dbReference type="OrthoDB" id="115870at2"/>
<comment type="caution">
    <text evidence="2">The sequence shown here is derived from an EMBL/GenBank/DDBJ whole genome shotgun (WGS) entry which is preliminary data.</text>
</comment>